<protein>
    <submittedName>
        <fullName evidence="8">Protoporphyrinogen oxidase</fullName>
        <ecNumber evidence="8">1.3.3.4</ecNumber>
    </submittedName>
</protein>
<dbReference type="Gene3D" id="3.90.660.20">
    <property type="entry name" value="Protoporphyrinogen oxidase, mitochondrial, domain 2"/>
    <property type="match status" value="1"/>
</dbReference>
<dbReference type="EC" id="1.3.3.4" evidence="8"/>
<evidence type="ECO:0000259" key="7">
    <source>
        <dbReference type="Pfam" id="PF01593"/>
    </source>
</evidence>
<dbReference type="PANTHER" id="PTHR42923">
    <property type="entry name" value="PROTOPORPHYRINOGEN OXIDASE"/>
    <property type="match status" value="1"/>
</dbReference>
<evidence type="ECO:0000256" key="2">
    <source>
        <dbReference type="ARBA" id="ARBA00022630"/>
    </source>
</evidence>
<organism evidence="8">
    <name type="scientific">bioreactor metagenome</name>
    <dbReference type="NCBI Taxonomy" id="1076179"/>
    <lineage>
        <taxon>unclassified sequences</taxon>
        <taxon>metagenomes</taxon>
        <taxon>ecological metagenomes</taxon>
    </lineage>
</organism>
<evidence type="ECO:0000256" key="1">
    <source>
        <dbReference type="ARBA" id="ARBA00001974"/>
    </source>
</evidence>
<dbReference type="Pfam" id="PF01593">
    <property type="entry name" value="Amino_oxidase"/>
    <property type="match status" value="1"/>
</dbReference>
<accession>A0A644V2A9</accession>
<dbReference type="Gene3D" id="1.10.3110.10">
    <property type="entry name" value="protoporphyrinogen ix oxidase, domain 3"/>
    <property type="match status" value="1"/>
</dbReference>
<evidence type="ECO:0000256" key="4">
    <source>
        <dbReference type="ARBA" id="ARBA00023002"/>
    </source>
</evidence>
<dbReference type="GO" id="GO:0006783">
    <property type="term" value="P:heme biosynthetic process"/>
    <property type="evidence" value="ECO:0007669"/>
    <property type="project" value="UniProtKB-KW"/>
</dbReference>
<evidence type="ECO:0000256" key="6">
    <source>
        <dbReference type="ARBA" id="ARBA00023444"/>
    </source>
</evidence>
<dbReference type="Gene3D" id="3.50.50.60">
    <property type="entry name" value="FAD/NAD(P)-binding domain"/>
    <property type="match status" value="1"/>
</dbReference>
<keyword evidence="2" id="KW-0285">Flavoprotein</keyword>
<dbReference type="PANTHER" id="PTHR42923:SF3">
    <property type="entry name" value="PROTOPORPHYRINOGEN OXIDASE"/>
    <property type="match status" value="1"/>
</dbReference>
<evidence type="ECO:0000313" key="8">
    <source>
        <dbReference type="EMBL" id="MPL85165.1"/>
    </source>
</evidence>
<reference evidence="8" key="1">
    <citation type="submission" date="2019-08" db="EMBL/GenBank/DDBJ databases">
        <authorList>
            <person name="Kucharzyk K."/>
            <person name="Murdoch R.W."/>
            <person name="Higgins S."/>
            <person name="Loffler F."/>
        </authorList>
    </citation>
    <scope>NUCLEOTIDE SEQUENCE</scope>
</reference>
<dbReference type="InterPro" id="IPR002937">
    <property type="entry name" value="Amino_oxidase"/>
</dbReference>
<comment type="caution">
    <text evidence="8">The sequence shown here is derived from an EMBL/GenBank/DDBJ whole genome shotgun (WGS) entry which is preliminary data.</text>
</comment>
<dbReference type="InterPro" id="IPR004572">
    <property type="entry name" value="Protoporphyrinogen_oxidase"/>
</dbReference>
<feature type="domain" description="Amine oxidase" evidence="7">
    <location>
        <begin position="16"/>
        <end position="451"/>
    </location>
</feature>
<gene>
    <name evidence="8" type="primary">hemY_2</name>
    <name evidence="8" type="ORF">SDC9_31133</name>
</gene>
<keyword evidence="5" id="KW-0350">Heme biosynthesis</keyword>
<proteinExistence type="predicted"/>
<dbReference type="InterPro" id="IPR050464">
    <property type="entry name" value="Zeta_carotene_desat/Oxidored"/>
</dbReference>
<keyword evidence="3" id="KW-0274">FAD</keyword>
<evidence type="ECO:0000256" key="3">
    <source>
        <dbReference type="ARBA" id="ARBA00022827"/>
    </source>
</evidence>
<dbReference type="SUPFAM" id="SSF51905">
    <property type="entry name" value="FAD/NAD(P)-binding domain"/>
    <property type="match status" value="1"/>
</dbReference>
<keyword evidence="4 8" id="KW-0560">Oxidoreductase</keyword>
<name>A0A644V2A9_9ZZZZ</name>
<sequence length="458" mass="51336">MMEFSKPDIIIIGAGLTGLTAAYYLRKAGKKVLLIEQHNRPGGVIRTITEDGFTFEAGPNTGVISSAELVQLFHDLKLQFEVPGKASRARWIWKKGRWHALPAGLLSAIFTPLFKFKDKIRVLGEPFRRKRHRLNESVAKLVKRRLGKSFLRYAVDPFISGIYAGDPEKLIVRFALPRLYALEHKYGSFVKGTIKRRKIIAAEKAAGITKSVFSVEGGLENLVRTLIREIGEEYIITGAMDVRVEPLQKKFVCRFNVNGESRELVTERLISTVDGLSVASLLPFIPQEVMGKITAIRYAKVVQVVVGFRNWRGIPLQAFGGLIPSKEKKDILGILFPSALFKNRAPEGGALLSVFAGGIKRPDIYLKTDEEIKTIVFESIKSMMKCADKPDLVRIFRYEKAIPQYESTTELRLFTIQEIEKAYPALILAGNMRDGIGMSDRVKQAKQIADQLLVVDNS</sequence>
<evidence type="ECO:0000256" key="5">
    <source>
        <dbReference type="ARBA" id="ARBA00023133"/>
    </source>
</evidence>
<comment type="cofactor">
    <cofactor evidence="1">
        <name>FAD</name>
        <dbReference type="ChEBI" id="CHEBI:57692"/>
    </cofactor>
</comment>
<dbReference type="InterPro" id="IPR036188">
    <property type="entry name" value="FAD/NAD-bd_sf"/>
</dbReference>
<dbReference type="NCBIfam" id="TIGR00562">
    <property type="entry name" value="proto_IX_ox"/>
    <property type="match status" value="1"/>
</dbReference>
<dbReference type="EMBL" id="VSSQ01000201">
    <property type="protein sequence ID" value="MPL85165.1"/>
    <property type="molecule type" value="Genomic_DNA"/>
</dbReference>
<dbReference type="AlphaFoldDB" id="A0A644V2A9"/>
<dbReference type="SUPFAM" id="SSF54373">
    <property type="entry name" value="FAD-linked reductases, C-terminal domain"/>
    <property type="match status" value="1"/>
</dbReference>
<comment type="pathway">
    <text evidence="6">Porphyrin-containing compound metabolism.</text>
</comment>
<dbReference type="GO" id="GO:0004729">
    <property type="term" value="F:oxygen-dependent protoporphyrinogen oxidase activity"/>
    <property type="evidence" value="ECO:0007669"/>
    <property type="project" value="UniProtKB-EC"/>
</dbReference>